<dbReference type="GeneID" id="54633142"/>
<feature type="compositionally biased region" description="Polar residues" evidence="2">
    <location>
        <begin position="81"/>
        <end position="90"/>
    </location>
</feature>
<reference evidence="3" key="4">
    <citation type="submission" date="2025-08" db="UniProtKB">
        <authorList>
            <consortium name="RefSeq"/>
        </authorList>
    </citation>
    <scope>IDENTIFICATION</scope>
    <source>
        <strain evidence="3">CBS432</strain>
    </source>
</reference>
<feature type="coiled-coil region" evidence="1">
    <location>
        <begin position="309"/>
        <end position="350"/>
    </location>
</feature>
<dbReference type="Gene3D" id="1.10.287.1490">
    <property type="match status" value="1"/>
</dbReference>
<dbReference type="VEuPathDB" id="FungiDB:SPAR_N01000"/>
<dbReference type="AlphaFoldDB" id="A0A8B8UYE1"/>
<dbReference type="InterPro" id="IPR021750">
    <property type="entry name" value="Sid4-like"/>
</dbReference>
<dbReference type="KEGG" id="spao:SPAR_N01000"/>
<dbReference type="OrthoDB" id="5376259at2759"/>
<reference evidence="3" key="1">
    <citation type="journal article" date="2017" name="Nat. Genet.">
        <title>Contrasting evolutionary genome dynamics between domesticated and wild yeasts.</title>
        <authorList>
            <person name="Yue J.X."/>
            <person name="Li J."/>
            <person name="Aigrain L."/>
            <person name="Hallin J."/>
            <person name="Persson K."/>
            <person name="Oliver K."/>
            <person name="Bergstrom A."/>
            <person name="Coupland P."/>
            <person name="Warringer J."/>
            <person name="Lagomarsino M.C."/>
            <person name="Fischer G."/>
            <person name="Durbin R."/>
            <person name="Liti G."/>
        </authorList>
    </citation>
    <scope>NUCLEOTIDE SEQUENCE</scope>
    <source>
        <strain evidence="3">CBS432</strain>
    </source>
</reference>
<feature type="coiled-coil region" evidence="1">
    <location>
        <begin position="186"/>
        <end position="213"/>
    </location>
</feature>
<proteinExistence type="predicted"/>
<dbReference type="RefSeq" id="XP_033768731.1">
    <property type="nucleotide sequence ID" value="XM_033912840.1"/>
</dbReference>
<feature type="compositionally biased region" description="Basic and acidic residues" evidence="2">
    <location>
        <begin position="91"/>
        <end position="100"/>
    </location>
</feature>
<protein>
    <submittedName>
        <fullName evidence="3">Cnm67p</fullName>
    </submittedName>
</protein>
<feature type="compositionally biased region" description="Polar residues" evidence="2">
    <location>
        <begin position="123"/>
        <end position="148"/>
    </location>
</feature>
<dbReference type="Pfam" id="PF11778">
    <property type="entry name" value="SID"/>
    <property type="match status" value="1"/>
</dbReference>
<evidence type="ECO:0000313" key="3">
    <source>
        <dbReference type="RefSeq" id="XP_033768731.1"/>
    </source>
</evidence>
<organism evidence="3">
    <name type="scientific">Saccharomyces paradoxus</name>
    <name type="common">Yeast</name>
    <name type="synonym">Saccharomyces douglasii</name>
    <dbReference type="NCBI Taxonomy" id="27291"/>
    <lineage>
        <taxon>Eukaryota</taxon>
        <taxon>Fungi</taxon>
        <taxon>Dikarya</taxon>
        <taxon>Ascomycota</taxon>
        <taxon>Saccharomycotina</taxon>
        <taxon>Saccharomycetes</taxon>
        <taxon>Saccharomycetales</taxon>
        <taxon>Saccharomycetaceae</taxon>
        <taxon>Saccharomyces</taxon>
    </lineage>
</organism>
<feature type="region of interest" description="Disordered" evidence="2">
    <location>
        <begin position="64"/>
        <end position="148"/>
    </location>
</feature>
<reference evidence="3" key="2">
    <citation type="submission" date="2020-01" db="EMBL/GenBank/DDBJ databases">
        <title>Population-level Yeast Reference Genomes.</title>
        <authorList>
            <person name="Yue J.-X."/>
        </authorList>
    </citation>
    <scope>NUCLEOTIDE SEQUENCE</scope>
    <source>
        <strain evidence="3">CBS432</strain>
    </source>
</reference>
<evidence type="ECO:0000256" key="1">
    <source>
        <dbReference type="SAM" id="Coils"/>
    </source>
</evidence>
<keyword evidence="1" id="KW-0175">Coiled coil</keyword>
<sequence length="582" mass="67739">MTDFDLMNFPFHERLDSPVSDDAEMKDEKPIPQNWLNENHVGKSILPLFVNPEDVINCNFSNARDSYEENKPPSMDRMNYDRNTSYQESPRLQERPKNEQNKSPIVTDTHKKDVPNFIHSTPRENSSTKHFTKASEQVPSQGSDENASSVISIEDCNGAKLSLQSSLSKEDFRVLENVILGYQKKVIELDRDNLRQEERSNSLQKELEAAMRSNDKKLDDEKKIEEQTVLIENLTRDLSRNREMLGKANDTIQTKHTALLSLTDSLRKVELFEIPIGILFFDLYDSEENSSKLDHILQEKYPKIKGFLCVSHQEEQNRLSQRFKNAKSEIEDLQNEIETKKSEIQTMREKNNNLIGTNKTLSKQNKILCDKFDKLTIDEKEILKGCNEEIKTKLERLNERLGSWEKSKENYEASLKDKDKLLGDAEKKTSTMSKELDNLRSRLGNLEGNTSEKITVRNILQSRPDISAEECNFLLVEQIDSANLTTLQNTVKEIVLAVGIPYPKLRRKIPLLAIKLKYENIMLSNFAQRLHRQVYNQEMNLKKFTDQAYYEFMSTRRMDSIDHHLERCLDHLYDHILEKMVK</sequence>
<name>A0A8B8UYE1_SACPA</name>
<gene>
    <name evidence="3" type="primary">CNM67</name>
    <name evidence="3" type="ORF">SPAR_N01000</name>
</gene>
<reference evidence="3" key="3">
    <citation type="submission" date="2025-07" db="EMBL/GenBank/DDBJ databases">
        <authorList>
            <consortium name="NCBI Genome Project"/>
        </authorList>
    </citation>
    <scope>NUCLEOTIDE SEQUENCE</scope>
    <source>
        <strain evidence="3">CBS432</strain>
    </source>
</reference>
<accession>A0A8B8UYE1</accession>
<evidence type="ECO:0000256" key="2">
    <source>
        <dbReference type="SAM" id="MobiDB-lite"/>
    </source>
</evidence>
<feature type="coiled-coil region" evidence="1">
    <location>
        <begin position="380"/>
        <end position="442"/>
    </location>
</feature>